<evidence type="ECO:0000313" key="2">
    <source>
        <dbReference type="EMBL" id="TDE06324.1"/>
    </source>
</evidence>
<gene>
    <name evidence="2" type="ORF">E0F98_01520</name>
</gene>
<comment type="caution">
    <text evidence="2">The sequence shown here is derived from an EMBL/GenBank/DDBJ whole genome shotgun (WGS) entry which is preliminary data.</text>
</comment>
<dbReference type="AlphaFoldDB" id="A0A4R5D538"/>
<feature type="domain" description="DUF2383" evidence="1">
    <location>
        <begin position="11"/>
        <end position="121"/>
    </location>
</feature>
<dbReference type="Gene3D" id="1.20.1260.10">
    <property type="match status" value="1"/>
</dbReference>
<dbReference type="RefSeq" id="WP_132108525.1">
    <property type="nucleotide sequence ID" value="NZ_SMFO01000001.1"/>
</dbReference>
<proteinExistence type="predicted"/>
<dbReference type="InterPro" id="IPR009078">
    <property type="entry name" value="Ferritin-like_SF"/>
</dbReference>
<dbReference type="Proteomes" id="UP000294597">
    <property type="component" value="Unassembled WGS sequence"/>
</dbReference>
<dbReference type="InterPro" id="IPR016920">
    <property type="entry name" value="UCP029477"/>
</dbReference>
<protein>
    <submittedName>
        <fullName evidence="2">PA2169 family four-helix-bundle protein</fullName>
    </submittedName>
</protein>
<name>A0A4R5D538_9FLAO</name>
<dbReference type="SUPFAM" id="SSF47240">
    <property type="entry name" value="Ferritin-like"/>
    <property type="match status" value="1"/>
</dbReference>
<evidence type="ECO:0000313" key="3">
    <source>
        <dbReference type="Proteomes" id="UP000294597"/>
    </source>
</evidence>
<dbReference type="InterPro" id="IPR019052">
    <property type="entry name" value="DUF2383"/>
</dbReference>
<keyword evidence="3" id="KW-1185">Reference proteome</keyword>
<reference evidence="2 3" key="1">
    <citation type="submission" date="2019-03" db="EMBL/GenBank/DDBJ databases">
        <title>Flavobacterium TSA-D2 sp. nov., isolated from arctic soil.</title>
        <authorList>
            <person name="Chaudhary D.K."/>
        </authorList>
    </citation>
    <scope>NUCLEOTIDE SEQUENCE [LARGE SCALE GENOMIC DNA]</scope>
    <source>
        <strain evidence="2 3">TSA-D2</strain>
    </source>
</reference>
<dbReference type="InterPro" id="IPR011971">
    <property type="entry name" value="CHP02284"/>
</dbReference>
<accession>A0A4R5D538</accession>
<evidence type="ECO:0000259" key="1">
    <source>
        <dbReference type="Pfam" id="PF09537"/>
    </source>
</evidence>
<organism evidence="2 3">
    <name type="scientific">Flavobacterium hiemivividum</name>
    <dbReference type="NCBI Taxonomy" id="2541734"/>
    <lineage>
        <taxon>Bacteria</taxon>
        <taxon>Pseudomonadati</taxon>
        <taxon>Bacteroidota</taxon>
        <taxon>Flavobacteriia</taxon>
        <taxon>Flavobacteriales</taxon>
        <taxon>Flavobacteriaceae</taxon>
        <taxon>Flavobacterium</taxon>
    </lineage>
</organism>
<dbReference type="PIRSF" id="PIRSF029477">
    <property type="entry name" value="UCP029477"/>
    <property type="match status" value="1"/>
</dbReference>
<sequence length="150" mass="16584">MTSTDENRKEIVDTLDGLIEILEDGKLGYTNAAEHVENTDMKHNFIQYARERALYIVELQDEINRLGKSTDTSGGGVLGSLHRAWIDIKSTFTSGDTEAIVNACITGEEAAIEKYELALKKEEIQPTQSALISKQLNGIKAVLMRLKANS</sequence>
<dbReference type="NCBIfam" id="TIGR02284">
    <property type="entry name" value="PA2169 family four-helix-bundle protein"/>
    <property type="match status" value="1"/>
</dbReference>
<dbReference type="EMBL" id="SMFO01000001">
    <property type="protein sequence ID" value="TDE06324.1"/>
    <property type="molecule type" value="Genomic_DNA"/>
</dbReference>
<dbReference type="Pfam" id="PF09537">
    <property type="entry name" value="DUF2383"/>
    <property type="match status" value="1"/>
</dbReference>
<dbReference type="InterPro" id="IPR012347">
    <property type="entry name" value="Ferritin-like"/>
</dbReference>